<evidence type="ECO:0000256" key="3">
    <source>
        <dbReference type="ARBA" id="ARBA00022825"/>
    </source>
</evidence>
<keyword evidence="6" id="KW-0732">Signal</keyword>
<dbReference type="SUPFAM" id="SSF50494">
    <property type="entry name" value="Trypsin-like serine proteases"/>
    <property type="match status" value="1"/>
</dbReference>
<reference evidence="8" key="1">
    <citation type="submission" date="2022-01" db="UniProtKB">
        <authorList>
            <consortium name="EnsemblMetazoa"/>
        </authorList>
    </citation>
    <scope>IDENTIFICATION</scope>
</reference>
<keyword evidence="1" id="KW-0645">Protease</keyword>
<keyword evidence="5" id="KW-1133">Transmembrane helix</keyword>
<evidence type="ECO:0000313" key="8">
    <source>
        <dbReference type="EnsemblMetazoa" id="XP_014246224.1"/>
    </source>
</evidence>
<dbReference type="EnsemblMetazoa" id="XM_014390738.2">
    <property type="protein sequence ID" value="XP_014246224.1"/>
    <property type="gene ID" value="LOC106664756"/>
</dbReference>
<dbReference type="SMART" id="SM00020">
    <property type="entry name" value="Tryp_SPc"/>
    <property type="match status" value="1"/>
</dbReference>
<dbReference type="InterPro" id="IPR043504">
    <property type="entry name" value="Peptidase_S1_PA_chymotrypsin"/>
</dbReference>
<dbReference type="PROSITE" id="PS50240">
    <property type="entry name" value="TRYPSIN_DOM"/>
    <property type="match status" value="1"/>
</dbReference>
<dbReference type="InterPro" id="IPR050430">
    <property type="entry name" value="Peptidase_S1"/>
</dbReference>
<evidence type="ECO:0000256" key="2">
    <source>
        <dbReference type="ARBA" id="ARBA00022801"/>
    </source>
</evidence>
<dbReference type="GO" id="GO:0006508">
    <property type="term" value="P:proteolysis"/>
    <property type="evidence" value="ECO:0007669"/>
    <property type="project" value="UniProtKB-KW"/>
</dbReference>
<dbReference type="Proteomes" id="UP000494040">
    <property type="component" value="Unassembled WGS sequence"/>
</dbReference>
<dbReference type="OrthoDB" id="6629601at2759"/>
<dbReference type="InterPro" id="IPR001254">
    <property type="entry name" value="Trypsin_dom"/>
</dbReference>
<evidence type="ECO:0000256" key="1">
    <source>
        <dbReference type="ARBA" id="ARBA00022670"/>
    </source>
</evidence>
<evidence type="ECO:0000259" key="7">
    <source>
        <dbReference type="PROSITE" id="PS50240"/>
    </source>
</evidence>
<dbReference type="GeneID" id="106664756"/>
<dbReference type="KEGG" id="clec:106664756"/>
<evidence type="ECO:0000256" key="6">
    <source>
        <dbReference type="SAM" id="SignalP"/>
    </source>
</evidence>
<feature type="signal peptide" evidence="6">
    <location>
        <begin position="1"/>
        <end position="17"/>
    </location>
</feature>
<dbReference type="GO" id="GO:0004252">
    <property type="term" value="F:serine-type endopeptidase activity"/>
    <property type="evidence" value="ECO:0007669"/>
    <property type="project" value="InterPro"/>
</dbReference>
<dbReference type="PANTHER" id="PTHR24276">
    <property type="entry name" value="POLYSERASE-RELATED"/>
    <property type="match status" value="1"/>
</dbReference>
<sequence>MWFILIFLLNYWNECAAVSGGDVANYSQYNYIVSVQNSSGDHFFAGVIISNYHVLTTCADLAEINEHEVVPYPNLVKMRIAAGMSPKAPEAIRYPEMAFIHPSCKWGPDIIQYDLGIMKTFEPWDFSTGNIGVARLPRENWVKLDERITAMVENGAVCNALGWGTVGEATSDTLLVAKLKLSTWRECQKQYCRECYNFEAANICTAPKNQHSICDGDQGGPLVCEGEVWGIIGYPHSVCGKPHYHNYARTGTRTSKSWIGGISGNFGQFKMAGSNPIYMNNILLFAQCLVFIFHYLLN</sequence>
<dbReference type="RefSeq" id="XP_014246224.1">
    <property type="nucleotide sequence ID" value="XM_014390738.2"/>
</dbReference>
<feature type="transmembrane region" description="Helical" evidence="5">
    <location>
        <begin position="277"/>
        <end position="297"/>
    </location>
</feature>
<name>A0A8I6RLQ0_CIMLE</name>
<organism evidence="8 9">
    <name type="scientific">Cimex lectularius</name>
    <name type="common">Bed bug</name>
    <name type="synonym">Acanthia lectularia</name>
    <dbReference type="NCBI Taxonomy" id="79782"/>
    <lineage>
        <taxon>Eukaryota</taxon>
        <taxon>Metazoa</taxon>
        <taxon>Ecdysozoa</taxon>
        <taxon>Arthropoda</taxon>
        <taxon>Hexapoda</taxon>
        <taxon>Insecta</taxon>
        <taxon>Pterygota</taxon>
        <taxon>Neoptera</taxon>
        <taxon>Paraneoptera</taxon>
        <taxon>Hemiptera</taxon>
        <taxon>Heteroptera</taxon>
        <taxon>Panheteroptera</taxon>
        <taxon>Cimicomorpha</taxon>
        <taxon>Cimicidae</taxon>
        <taxon>Cimex</taxon>
    </lineage>
</organism>
<dbReference type="AlphaFoldDB" id="A0A8I6RLQ0"/>
<keyword evidence="3" id="KW-0720">Serine protease</keyword>
<accession>A0A8I6RLQ0</accession>
<evidence type="ECO:0000313" key="9">
    <source>
        <dbReference type="Proteomes" id="UP000494040"/>
    </source>
</evidence>
<proteinExistence type="predicted"/>
<feature type="domain" description="Peptidase S1" evidence="7">
    <location>
        <begin position="18"/>
        <end position="264"/>
    </location>
</feature>
<feature type="chain" id="PRO_5035219778" description="Peptidase S1 domain-containing protein" evidence="6">
    <location>
        <begin position="18"/>
        <end position="298"/>
    </location>
</feature>
<dbReference type="InterPro" id="IPR009003">
    <property type="entry name" value="Peptidase_S1_PA"/>
</dbReference>
<keyword evidence="5" id="KW-0812">Transmembrane</keyword>
<keyword evidence="4" id="KW-1015">Disulfide bond</keyword>
<keyword evidence="5" id="KW-0472">Membrane</keyword>
<dbReference type="Pfam" id="PF00089">
    <property type="entry name" value="Trypsin"/>
    <property type="match status" value="1"/>
</dbReference>
<keyword evidence="9" id="KW-1185">Reference proteome</keyword>
<dbReference type="PANTHER" id="PTHR24276:SF98">
    <property type="entry name" value="FI18310P1-RELATED"/>
    <property type="match status" value="1"/>
</dbReference>
<protein>
    <recommendedName>
        <fullName evidence="7">Peptidase S1 domain-containing protein</fullName>
    </recommendedName>
</protein>
<evidence type="ECO:0000256" key="5">
    <source>
        <dbReference type="SAM" id="Phobius"/>
    </source>
</evidence>
<keyword evidence="2" id="KW-0378">Hydrolase</keyword>
<dbReference type="Gene3D" id="2.40.10.10">
    <property type="entry name" value="Trypsin-like serine proteases"/>
    <property type="match status" value="1"/>
</dbReference>
<evidence type="ECO:0000256" key="4">
    <source>
        <dbReference type="ARBA" id="ARBA00023157"/>
    </source>
</evidence>